<feature type="transmembrane region" description="Helical" evidence="1">
    <location>
        <begin position="249"/>
        <end position="268"/>
    </location>
</feature>
<feature type="transmembrane region" description="Helical" evidence="1">
    <location>
        <begin position="224"/>
        <end position="242"/>
    </location>
</feature>
<keyword evidence="1" id="KW-0812">Transmembrane</keyword>
<feature type="transmembrane region" description="Helical" evidence="1">
    <location>
        <begin position="274"/>
        <end position="296"/>
    </location>
</feature>
<dbReference type="AlphaFoldDB" id="A0AB73B8E9"/>
<organism evidence="2 3">
    <name type="scientific">Corynebacterium flavescens</name>
    <dbReference type="NCBI Taxonomy" id="28028"/>
    <lineage>
        <taxon>Bacteria</taxon>
        <taxon>Bacillati</taxon>
        <taxon>Actinomycetota</taxon>
        <taxon>Actinomycetes</taxon>
        <taxon>Mycobacteriales</taxon>
        <taxon>Corynebacteriaceae</taxon>
        <taxon>Corynebacterium</taxon>
    </lineage>
</organism>
<keyword evidence="1" id="KW-1133">Transmembrane helix</keyword>
<protein>
    <recommendedName>
        <fullName evidence="4">ABC transporter permease</fullName>
    </recommendedName>
</protein>
<name>A0AB73B8E9_CORFL</name>
<comment type="caution">
    <text evidence="2">The sequence shown here is derived from an EMBL/GenBank/DDBJ whole genome shotgun (WGS) entry which is preliminary data.</text>
</comment>
<dbReference type="EMBL" id="BJNB01000018">
    <property type="protein sequence ID" value="GEB97830.1"/>
    <property type="molecule type" value="Genomic_DNA"/>
</dbReference>
<evidence type="ECO:0008006" key="4">
    <source>
        <dbReference type="Google" id="ProtNLM"/>
    </source>
</evidence>
<gene>
    <name evidence="2" type="ORF">CFL01nite_13250</name>
</gene>
<evidence type="ECO:0000256" key="1">
    <source>
        <dbReference type="SAM" id="Phobius"/>
    </source>
</evidence>
<feature type="transmembrane region" description="Helical" evidence="1">
    <location>
        <begin position="133"/>
        <end position="153"/>
    </location>
</feature>
<keyword evidence="1" id="KW-0472">Membrane</keyword>
<dbReference type="Proteomes" id="UP000315353">
    <property type="component" value="Unassembled WGS sequence"/>
</dbReference>
<feature type="transmembrane region" description="Helical" evidence="1">
    <location>
        <begin position="199"/>
        <end position="218"/>
    </location>
</feature>
<evidence type="ECO:0000313" key="2">
    <source>
        <dbReference type="EMBL" id="GEB97830.1"/>
    </source>
</evidence>
<proteinExistence type="predicted"/>
<evidence type="ECO:0000313" key="3">
    <source>
        <dbReference type="Proteomes" id="UP000315353"/>
    </source>
</evidence>
<accession>A0AB73B8E9</accession>
<feature type="transmembrane region" description="Helical" evidence="1">
    <location>
        <begin position="159"/>
        <end position="178"/>
    </location>
</feature>
<reference evidence="2 3" key="1">
    <citation type="submission" date="2019-06" db="EMBL/GenBank/DDBJ databases">
        <title>Whole genome shotgun sequence of Corynebacterium flavescens NBRC 14136.</title>
        <authorList>
            <person name="Hosoyama A."/>
            <person name="Uohara A."/>
            <person name="Ohji S."/>
            <person name="Ichikawa N."/>
        </authorList>
    </citation>
    <scope>NUCLEOTIDE SEQUENCE [LARGE SCALE GENOMIC DNA]</scope>
    <source>
        <strain evidence="2 3">NBRC 14136</strain>
    </source>
</reference>
<sequence length="314" mass="33871">MLVFLALLPELVADKSTLWGLVSAFLAASLIAGNRNGFAQYRAISLSSTVWNRDQKIIACLRFLAFGASAALHSQWWPLAIAAVGLIIRLVISPRPQRTTLSELLVGSAGDSSLGRFSPRPLAQAVYRPQLKMWAWTWVAYCLVTAGAALTGASRAEQVLIAFVVTAPWVLVFGFGTMRDSLREYVILGGTRAAWAQATILNSAVGIIVALLASALFALANNDLGMSLIAFALLLPCAVTLLEFMRWRNVYVVILFLVGAGLVTWSWIVGTLAAWIAVAGLVVLYGCWALLLPLYIRQADAFGKGIAGWMGLMK</sequence>
<feature type="transmembrane region" description="Helical" evidence="1">
    <location>
        <begin position="76"/>
        <end position="92"/>
    </location>
</feature>